<sequence length="188" mass="22263">MNGLHNDMSGEDPGRLDHLAKNRLLEQLMTRFGTKVLRLAFTYVKDRVKAEDIAQEVFIRCYENIDQFRGEARIETWIYRITVNVCKDYLKSWHVRHVFFGSKREPLTLISDKTLEGTVISRVESQTLAEFVMRLPVKYREVIILFYYEDMAVDAIAELLEQPVGTIKTRLRRARLKLRQFYERSDLK</sequence>
<comment type="similarity">
    <text evidence="1">Belongs to the sigma-70 factor family. ECF subfamily.</text>
</comment>
<dbReference type="PANTHER" id="PTHR43133">
    <property type="entry name" value="RNA POLYMERASE ECF-TYPE SIGMA FACTO"/>
    <property type="match status" value="1"/>
</dbReference>
<evidence type="ECO:0000313" key="8">
    <source>
        <dbReference type="Proteomes" id="UP001596022"/>
    </source>
</evidence>
<dbReference type="InterPro" id="IPR013249">
    <property type="entry name" value="RNA_pol_sigma70_r4_t2"/>
</dbReference>
<protein>
    <submittedName>
        <fullName evidence="7">Sigma-70 family RNA polymerase sigma factor</fullName>
    </submittedName>
</protein>
<dbReference type="SUPFAM" id="SSF88946">
    <property type="entry name" value="Sigma2 domain of RNA polymerase sigma factors"/>
    <property type="match status" value="1"/>
</dbReference>
<dbReference type="EMBL" id="JBHSFW010000010">
    <property type="protein sequence ID" value="MFC4619622.1"/>
    <property type="molecule type" value="Genomic_DNA"/>
</dbReference>
<dbReference type="InterPro" id="IPR014284">
    <property type="entry name" value="RNA_pol_sigma-70_dom"/>
</dbReference>
<dbReference type="Proteomes" id="UP001596022">
    <property type="component" value="Unassembled WGS sequence"/>
</dbReference>
<dbReference type="InterPro" id="IPR036388">
    <property type="entry name" value="WH-like_DNA-bd_sf"/>
</dbReference>
<dbReference type="Gene3D" id="1.10.10.10">
    <property type="entry name" value="Winged helix-like DNA-binding domain superfamily/Winged helix DNA-binding domain"/>
    <property type="match status" value="1"/>
</dbReference>
<evidence type="ECO:0000256" key="4">
    <source>
        <dbReference type="ARBA" id="ARBA00023163"/>
    </source>
</evidence>
<feature type="domain" description="RNA polymerase sigma factor 70 region 4 type 2" evidence="6">
    <location>
        <begin position="128"/>
        <end position="178"/>
    </location>
</feature>
<dbReference type="InterPro" id="IPR007627">
    <property type="entry name" value="RNA_pol_sigma70_r2"/>
</dbReference>
<evidence type="ECO:0000256" key="2">
    <source>
        <dbReference type="ARBA" id="ARBA00023015"/>
    </source>
</evidence>
<evidence type="ECO:0000313" key="7">
    <source>
        <dbReference type="EMBL" id="MFC4619622.1"/>
    </source>
</evidence>
<keyword evidence="3" id="KW-0731">Sigma factor</keyword>
<dbReference type="InterPro" id="IPR013325">
    <property type="entry name" value="RNA_pol_sigma_r2"/>
</dbReference>
<dbReference type="InterPro" id="IPR013324">
    <property type="entry name" value="RNA_pol_sigma_r3/r4-like"/>
</dbReference>
<name>A0ABV9GNM4_9BACL</name>
<dbReference type="SUPFAM" id="SSF88659">
    <property type="entry name" value="Sigma3 and sigma4 domains of RNA polymerase sigma factors"/>
    <property type="match status" value="1"/>
</dbReference>
<keyword evidence="8" id="KW-1185">Reference proteome</keyword>
<keyword evidence="2" id="KW-0805">Transcription regulation</keyword>
<dbReference type="PANTHER" id="PTHR43133:SF60">
    <property type="entry name" value="RNA POLYMERASE SIGMA FACTOR SIGV"/>
    <property type="match status" value="1"/>
</dbReference>
<evidence type="ECO:0000259" key="5">
    <source>
        <dbReference type="Pfam" id="PF04542"/>
    </source>
</evidence>
<feature type="domain" description="RNA polymerase sigma-70 region 2" evidence="5">
    <location>
        <begin position="28"/>
        <end position="92"/>
    </location>
</feature>
<gene>
    <name evidence="7" type="ORF">ACFO4N_12945</name>
</gene>
<keyword evidence="4" id="KW-0804">Transcription</keyword>
<organism evidence="7 8">
    <name type="scientific">Camelliibacillus cellulosilyticus</name>
    <dbReference type="NCBI Taxonomy" id="2174486"/>
    <lineage>
        <taxon>Bacteria</taxon>
        <taxon>Bacillati</taxon>
        <taxon>Bacillota</taxon>
        <taxon>Bacilli</taxon>
        <taxon>Bacillales</taxon>
        <taxon>Sporolactobacillaceae</taxon>
        <taxon>Camelliibacillus</taxon>
    </lineage>
</organism>
<evidence type="ECO:0000256" key="1">
    <source>
        <dbReference type="ARBA" id="ARBA00010641"/>
    </source>
</evidence>
<dbReference type="Gene3D" id="1.10.1740.10">
    <property type="match status" value="1"/>
</dbReference>
<dbReference type="NCBIfam" id="NF006930">
    <property type="entry name" value="PRK09415.1"/>
    <property type="match status" value="1"/>
</dbReference>
<accession>A0ABV9GNM4</accession>
<reference evidence="8" key="1">
    <citation type="journal article" date="2019" name="Int. J. Syst. Evol. Microbiol.">
        <title>The Global Catalogue of Microorganisms (GCM) 10K type strain sequencing project: providing services to taxonomists for standard genome sequencing and annotation.</title>
        <authorList>
            <consortium name="The Broad Institute Genomics Platform"/>
            <consortium name="The Broad Institute Genome Sequencing Center for Infectious Disease"/>
            <person name="Wu L."/>
            <person name="Ma J."/>
        </authorList>
    </citation>
    <scope>NUCLEOTIDE SEQUENCE [LARGE SCALE GENOMIC DNA]</scope>
    <source>
        <strain evidence="8">CGMCC 1.16306</strain>
    </source>
</reference>
<proteinExistence type="inferred from homology"/>
<dbReference type="NCBIfam" id="TIGR02937">
    <property type="entry name" value="sigma70-ECF"/>
    <property type="match status" value="1"/>
</dbReference>
<evidence type="ECO:0000256" key="3">
    <source>
        <dbReference type="ARBA" id="ARBA00023082"/>
    </source>
</evidence>
<dbReference type="Pfam" id="PF04542">
    <property type="entry name" value="Sigma70_r2"/>
    <property type="match status" value="1"/>
</dbReference>
<evidence type="ECO:0000259" key="6">
    <source>
        <dbReference type="Pfam" id="PF08281"/>
    </source>
</evidence>
<dbReference type="InterPro" id="IPR039425">
    <property type="entry name" value="RNA_pol_sigma-70-like"/>
</dbReference>
<dbReference type="RefSeq" id="WP_376846714.1">
    <property type="nucleotide sequence ID" value="NZ_JBHSFW010000010.1"/>
</dbReference>
<comment type="caution">
    <text evidence="7">The sequence shown here is derived from an EMBL/GenBank/DDBJ whole genome shotgun (WGS) entry which is preliminary data.</text>
</comment>
<dbReference type="Pfam" id="PF08281">
    <property type="entry name" value="Sigma70_r4_2"/>
    <property type="match status" value="1"/>
</dbReference>